<gene>
    <name evidence="1" type="ORF">VM1G_10234</name>
</gene>
<keyword evidence="2" id="KW-1185">Reference proteome</keyword>
<dbReference type="AlphaFoldDB" id="A0A194VH94"/>
<evidence type="ECO:0000313" key="2">
    <source>
        <dbReference type="Proteomes" id="UP000078559"/>
    </source>
</evidence>
<name>A0A194VH94_CYTMA</name>
<evidence type="ECO:0000313" key="1">
    <source>
        <dbReference type="EMBL" id="KUI63504.1"/>
    </source>
</evidence>
<dbReference type="EMBL" id="KN796113">
    <property type="protein sequence ID" value="KUI63504.1"/>
    <property type="molecule type" value="Genomic_DNA"/>
</dbReference>
<protein>
    <submittedName>
        <fullName evidence="1">Uncharacterized protein</fullName>
    </submittedName>
</protein>
<dbReference type="Proteomes" id="UP000078559">
    <property type="component" value="Unassembled WGS sequence"/>
</dbReference>
<reference evidence="1" key="1">
    <citation type="submission" date="2014-12" db="EMBL/GenBank/DDBJ databases">
        <title>Genome Sequence of Valsa Canker Pathogens Uncovers a Specific Adaption of Colonization on Woody Bark.</title>
        <authorList>
            <person name="Yin Z."/>
            <person name="Liu H."/>
            <person name="Gao X."/>
            <person name="Li Z."/>
            <person name="Song N."/>
            <person name="Ke X."/>
            <person name="Dai Q."/>
            <person name="Wu Y."/>
            <person name="Sun Y."/>
            <person name="Xu J.-R."/>
            <person name="Kang Z.K."/>
            <person name="Wang L."/>
            <person name="Huang L."/>
        </authorList>
    </citation>
    <scope>NUCLEOTIDE SEQUENCE [LARGE SCALE GENOMIC DNA]</scope>
    <source>
        <strain evidence="1">03-8</strain>
    </source>
</reference>
<sequence>MFEVAVDYLVKLANSDKYPWTQSLSPKSPRKLAKLLRGLELSIESDGVYDAIKARQRPPEAEHLPQNGTPLLATNSIKAWGRLIRPEDMDDSSQLLVRSGWSTLDDVRILLPRQAQPGDWLIAMSFPSVPLVARQESLGNFAIIGKCVTVSGRLSRADVMVHFRVLVDIEDMVVLLLSRPKRKDLESDHWIREYLGTRVCRTPGSSYATLYEPPCTEADYNWAEGTKQLCSVDVC</sequence>
<organism evidence="1 2">
    <name type="scientific">Cytospora mali</name>
    <name type="common">Apple Valsa canker fungus</name>
    <name type="synonym">Valsa mali</name>
    <dbReference type="NCBI Taxonomy" id="578113"/>
    <lineage>
        <taxon>Eukaryota</taxon>
        <taxon>Fungi</taxon>
        <taxon>Dikarya</taxon>
        <taxon>Ascomycota</taxon>
        <taxon>Pezizomycotina</taxon>
        <taxon>Sordariomycetes</taxon>
        <taxon>Sordariomycetidae</taxon>
        <taxon>Diaporthales</taxon>
        <taxon>Cytosporaceae</taxon>
        <taxon>Cytospora</taxon>
    </lineage>
</organism>
<proteinExistence type="predicted"/>
<accession>A0A194VH94</accession>